<dbReference type="Proteomes" id="UP000291613">
    <property type="component" value="Unassembled WGS sequence"/>
</dbReference>
<dbReference type="AlphaFoldDB" id="A0A4Q9GKM2"/>
<dbReference type="EMBL" id="SIUB01000001">
    <property type="protein sequence ID" value="TBN54919.1"/>
    <property type="molecule type" value="Genomic_DNA"/>
</dbReference>
<feature type="transmembrane region" description="Helical" evidence="4">
    <location>
        <begin position="305"/>
        <end position="326"/>
    </location>
</feature>
<feature type="transmembrane region" description="Helical" evidence="4">
    <location>
        <begin position="60"/>
        <end position="78"/>
    </location>
</feature>
<evidence type="ECO:0000256" key="4">
    <source>
        <dbReference type="SAM" id="Phobius"/>
    </source>
</evidence>
<feature type="transmembrane region" description="Helical" evidence="4">
    <location>
        <begin position="251"/>
        <end position="268"/>
    </location>
</feature>
<evidence type="ECO:0000313" key="7">
    <source>
        <dbReference type="Proteomes" id="UP000291613"/>
    </source>
</evidence>
<accession>A0A4Q9GKM2</accession>
<dbReference type="PROSITE" id="PS50850">
    <property type="entry name" value="MFS"/>
    <property type="match status" value="1"/>
</dbReference>
<feature type="transmembrane region" description="Helical" evidence="4">
    <location>
        <begin position="85"/>
        <end position="108"/>
    </location>
</feature>
<dbReference type="Gene3D" id="1.20.1250.20">
    <property type="entry name" value="MFS general substrate transporter like domains"/>
    <property type="match status" value="1"/>
</dbReference>
<dbReference type="RefSeq" id="WP_131001172.1">
    <property type="nucleotide sequence ID" value="NZ_JBHSZR010000002.1"/>
</dbReference>
<sequence>MPPDASPSNTEFRRAFVAVAALAMAPAIGLGIARFGYALVLPDMRAGFGWSFSEAGTPNALNAAGYLFGAIVAGRLAALVGGARLVLLSAIVAAVSTAASALAIGLWSLSALRFVAGASAACGVVAGGAVAIAISERLGRSGPMVVSLFYAGPPLGIAVSALVTPFALEAGWREAWAWLGVASFILLTPLMIPSFRAARGEKSPVGASRAPLAPMMPALIGYGLFGAGYIAYMTFMIAFLRDGGADPVRESAFWCVIGVAGVAAPFVWGRALAALHNGWGMAVTMTVTCLGAAAPLISRSFAAELASGVVFGLGMFTVVATTTIFVRRSLPPESWASGVGALTVAFSLGQTVGPVLTGVVTDFTGGLDAGLALGAALLALGALVAAFQRDCARATTIAFSRYPSARRKAG</sequence>
<organism evidence="6 7">
    <name type="scientific">Hansschlegelia quercus</name>
    <dbReference type="NCBI Taxonomy" id="2528245"/>
    <lineage>
        <taxon>Bacteria</taxon>
        <taxon>Pseudomonadati</taxon>
        <taxon>Pseudomonadota</taxon>
        <taxon>Alphaproteobacteria</taxon>
        <taxon>Hyphomicrobiales</taxon>
        <taxon>Methylopilaceae</taxon>
        <taxon>Hansschlegelia</taxon>
    </lineage>
</organism>
<dbReference type="InterPro" id="IPR020846">
    <property type="entry name" value="MFS_dom"/>
</dbReference>
<keyword evidence="2 4" id="KW-1133">Transmembrane helix</keyword>
<evidence type="ECO:0000259" key="5">
    <source>
        <dbReference type="PROSITE" id="PS50850"/>
    </source>
</evidence>
<evidence type="ECO:0000256" key="3">
    <source>
        <dbReference type="ARBA" id="ARBA00023136"/>
    </source>
</evidence>
<name>A0A4Q9GKM2_9HYPH</name>
<comment type="caution">
    <text evidence="6">The sequence shown here is derived from an EMBL/GenBank/DDBJ whole genome shotgun (WGS) entry which is preliminary data.</text>
</comment>
<dbReference type="InterPro" id="IPR036259">
    <property type="entry name" value="MFS_trans_sf"/>
</dbReference>
<feature type="transmembrane region" description="Helical" evidence="4">
    <location>
        <begin position="280"/>
        <end position="299"/>
    </location>
</feature>
<dbReference type="GO" id="GO:0022857">
    <property type="term" value="F:transmembrane transporter activity"/>
    <property type="evidence" value="ECO:0007669"/>
    <property type="project" value="InterPro"/>
</dbReference>
<feature type="transmembrane region" description="Helical" evidence="4">
    <location>
        <begin position="145"/>
        <end position="163"/>
    </location>
</feature>
<feature type="transmembrane region" description="Helical" evidence="4">
    <location>
        <begin position="15"/>
        <end position="40"/>
    </location>
</feature>
<dbReference type="Pfam" id="PF06779">
    <property type="entry name" value="MFS_4"/>
    <property type="match status" value="1"/>
</dbReference>
<dbReference type="GO" id="GO:0005886">
    <property type="term" value="C:plasma membrane"/>
    <property type="evidence" value="ECO:0007669"/>
    <property type="project" value="TreeGrafter"/>
</dbReference>
<dbReference type="PANTHER" id="PTHR23537:SF1">
    <property type="entry name" value="SUGAR TRANSPORTER"/>
    <property type="match status" value="1"/>
</dbReference>
<feature type="transmembrane region" description="Helical" evidence="4">
    <location>
        <begin position="369"/>
        <end position="387"/>
    </location>
</feature>
<evidence type="ECO:0000256" key="2">
    <source>
        <dbReference type="ARBA" id="ARBA00022989"/>
    </source>
</evidence>
<dbReference type="PANTHER" id="PTHR23537">
    <property type="match status" value="1"/>
</dbReference>
<proteinExistence type="predicted"/>
<evidence type="ECO:0000313" key="6">
    <source>
        <dbReference type="EMBL" id="TBN54919.1"/>
    </source>
</evidence>
<reference evidence="6 7" key="1">
    <citation type="submission" date="2019-02" db="EMBL/GenBank/DDBJ databases">
        <title>Hansschlegelia quercus sp. nov., a novel methylotrophic bacterium from buds of oak (Quercus robur L.).</title>
        <authorList>
            <person name="Agafonova N.V."/>
            <person name="Kaparullina E.N."/>
            <person name="Grouzdev D.S."/>
            <person name="Doronina N.V."/>
        </authorList>
    </citation>
    <scope>NUCLEOTIDE SEQUENCE [LARGE SCALE GENOMIC DNA]</scope>
    <source>
        <strain evidence="6 7">Dub</strain>
    </source>
</reference>
<feature type="domain" description="Major facilitator superfamily (MFS) profile" evidence="5">
    <location>
        <begin position="15"/>
        <end position="393"/>
    </location>
</feature>
<keyword evidence="1 4" id="KW-0812">Transmembrane</keyword>
<feature type="transmembrane region" description="Helical" evidence="4">
    <location>
        <begin position="175"/>
        <end position="198"/>
    </location>
</feature>
<evidence type="ECO:0000256" key="1">
    <source>
        <dbReference type="ARBA" id="ARBA00022692"/>
    </source>
</evidence>
<protein>
    <submittedName>
        <fullName evidence="6">YbfB/YjiJ family MFS transporter</fullName>
    </submittedName>
</protein>
<feature type="transmembrane region" description="Helical" evidence="4">
    <location>
        <begin position="219"/>
        <end position="239"/>
    </location>
</feature>
<gene>
    <name evidence="6" type="ORF">EYR15_01835</name>
</gene>
<dbReference type="InterPro" id="IPR010645">
    <property type="entry name" value="MFS_4"/>
</dbReference>
<feature type="transmembrane region" description="Helical" evidence="4">
    <location>
        <begin position="114"/>
        <end position="133"/>
    </location>
</feature>
<dbReference type="OrthoDB" id="9797953at2"/>
<dbReference type="SUPFAM" id="SSF103473">
    <property type="entry name" value="MFS general substrate transporter"/>
    <property type="match status" value="1"/>
</dbReference>
<keyword evidence="7" id="KW-1185">Reference proteome</keyword>
<keyword evidence="3 4" id="KW-0472">Membrane</keyword>